<dbReference type="EMBL" id="AGBM01000001">
    <property type="protein sequence ID" value="EJL04255.1"/>
    <property type="molecule type" value="Genomic_DNA"/>
</dbReference>
<reference evidence="2" key="1">
    <citation type="journal article" date="2012" name="PLoS Genet.">
        <title>Comparative Genomics of Plant-Associated Pseudomonas spp.: Insights into Diversity and Inheritance of Traits Involved in Multitrophic Interactions.</title>
        <authorList>
            <person name="Loper J.E."/>
            <person name="Hassan K.A."/>
            <person name="Mavrodi D.V."/>
            <person name="Davis E.W.II."/>
            <person name="Lim C.K."/>
            <person name="Shaffer B.T."/>
            <person name="Elbourne L.D."/>
            <person name="Stockwell V.O."/>
            <person name="Hartney S.L."/>
            <person name="Breakwell K."/>
            <person name="Henkels M.D."/>
            <person name="Tetu S.G."/>
            <person name="Rangel L.I."/>
            <person name="Kidarsa T.A."/>
            <person name="Wilson N.L."/>
            <person name="van de Mortel J.E."/>
            <person name="Song C."/>
            <person name="Blumhagen R."/>
            <person name="Radune D."/>
            <person name="Hostetler J.B."/>
            <person name="Brinkac L.M."/>
            <person name="Durkin A.S."/>
            <person name="Kluepfel D.A."/>
            <person name="Wechter W.P."/>
            <person name="Anderson A.J."/>
            <person name="Kim Y.C."/>
            <person name="Pierson L.S.III."/>
            <person name="Pierson E.A."/>
            <person name="Lindow S.E."/>
            <person name="Kobayashi D.Y."/>
            <person name="Raaijmakers J.M."/>
            <person name="Weller D.M."/>
            <person name="Thomashow L.S."/>
            <person name="Allen A.E."/>
            <person name="Paulsen I.T."/>
        </authorList>
    </citation>
    <scope>NUCLEOTIDE SEQUENCE [LARGE SCALE GENOMIC DNA]</scope>
    <source>
        <strain evidence="2">Q2-87</strain>
    </source>
</reference>
<dbReference type="HOGENOM" id="CLU_199059_0_0_6"/>
<dbReference type="InterPro" id="IPR056100">
    <property type="entry name" value="DUF7683"/>
</dbReference>
<dbReference type="RefSeq" id="WP_003185221.1">
    <property type="nucleotide sequence ID" value="NZ_CM001558.1"/>
</dbReference>
<gene>
    <name evidence="2" type="ORF">PflQ2_4529</name>
</gene>
<sequence>MKPIVEVFDMTTEELIQTVEVPDAYMDQLAALMGWTEPEDFCFVYDLLPPQIKTIEEWTQTRFGGDNRIIQIVCIE</sequence>
<evidence type="ECO:0000259" key="1">
    <source>
        <dbReference type="Pfam" id="PF24731"/>
    </source>
</evidence>
<dbReference type="AlphaFoldDB" id="J2EL26"/>
<comment type="caution">
    <text evidence="2">The sequence shown here is derived from an EMBL/GenBank/DDBJ whole genome shotgun (WGS) entry which is preliminary data.</text>
</comment>
<proteinExistence type="predicted"/>
<organism evidence="2">
    <name type="scientific">Pseudomonas fluorescens (strain Q2-87)</name>
    <dbReference type="NCBI Taxonomy" id="1038922"/>
    <lineage>
        <taxon>Bacteria</taxon>
        <taxon>Pseudomonadati</taxon>
        <taxon>Pseudomonadota</taxon>
        <taxon>Gammaproteobacteria</taxon>
        <taxon>Pseudomonadales</taxon>
        <taxon>Pseudomonadaceae</taxon>
        <taxon>Pseudomonas</taxon>
    </lineage>
</organism>
<feature type="domain" description="DUF7683" evidence="1">
    <location>
        <begin position="5"/>
        <end position="72"/>
    </location>
</feature>
<dbReference type="Proteomes" id="UP000007289">
    <property type="component" value="Chromosome"/>
</dbReference>
<name>J2EL26_PSEFQ</name>
<protein>
    <recommendedName>
        <fullName evidence="1">DUF7683 domain-containing protein</fullName>
    </recommendedName>
</protein>
<dbReference type="Pfam" id="PF24731">
    <property type="entry name" value="DUF7683"/>
    <property type="match status" value="1"/>
</dbReference>
<evidence type="ECO:0000313" key="2">
    <source>
        <dbReference type="EMBL" id="EJL04255.1"/>
    </source>
</evidence>
<accession>J2EL26</accession>